<keyword evidence="9" id="KW-1185">Reference proteome</keyword>
<keyword evidence="6" id="KW-0503">Monooxygenase</keyword>
<dbReference type="SUPFAM" id="SSF48264">
    <property type="entry name" value="Cytochrome P450"/>
    <property type="match status" value="1"/>
</dbReference>
<comment type="similarity">
    <text evidence="1">Belongs to the cytochrome P450 family.</text>
</comment>
<evidence type="ECO:0000313" key="8">
    <source>
        <dbReference type="EMBL" id="KAJ8309270.1"/>
    </source>
</evidence>
<evidence type="ECO:0000256" key="6">
    <source>
        <dbReference type="ARBA" id="ARBA00023033"/>
    </source>
</evidence>
<keyword evidence="5" id="KW-0408">Iron</keyword>
<protein>
    <recommendedName>
        <fullName evidence="10">Cytochrome P450</fullName>
    </recommendedName>
</protein>
<evidence type="ECO:0000256" key="4">
    <source>
        <dbReference type="ARBA" id="ARBA00023002"/>
    </source>
</evidence>
<feature type="chain" id="PRO_5045514273" description="Cytochrome P450" evidence="7">
    <location>
        <begin position="28"/>
        <end position="358"/>
    </location>
</feature>
<feature type="signal peptide" evidence="7">
    <location>
        <begin position="1"/>
        <end position="27"/>
    </location>
</feature>
<evidence type="ECO:0000256" key="3">
    <source>
        <dbReference type="ARBA" id="ARBA00022723"/>
    </source>
</evidence>
<dbReference type="InterPro" id="IPR036396">
    <property type="entry name" value="Cyt_P450_sf"/>
</dbReference>
<gene>
    <name evidence="8" type="ORF">KUTeg_014144</name>
</gene>
<evidence type="ECO:0000256" key="2">
    <source>
        <dbReference type="ARBA" id="ARBA00022617"/>
    </source>
</evidence>
<reference evidence="8 9" key="1">
    <citation type="submission" date="2022-12" db="EMBL/GenBank/DDBJ databases">
        <title>Chromosome-level genome of Tegillarca granosa.</title>
        <authorList>
            <person name="Kim J."/>
        </authorList>
    </citation>
    <scope>NUCLEOTIDE SEQUENCE [LARGE SCALE GENOMIC DNA]</scope>
    <source>
        <strain evidence="8">Teg-2019</strain>
        <tissue evidence="8">Adductor muscle</tissue>
    </source>
</reference>
<sequence>MDSLLFCFLLVLASLLFLFFKKKERRGRFPPGPKGYPLVGNLFDVDFASMYKKFDEWATEYGDIFCVNIFGRNLFVLNSGAINREAFLQEPNATILADRIEGMVGKDFFYYFPDISFARQNETTIKRRKLGFRLMKAYGEDHEKDGTINAEDTINGRHYDDNSEFVFTLRELDHQLTIMMHPWFDMLFHLFPFIRYIPCKPALEYKRAKNAQNKFFALLREEANKHPEDKGVYQDLLEAQKTERNKKGELWILDEDINGIMTNFVTAVMSVLKQLSRFKDSSIARFCDVQKRLQEEVDTIVWDDELPSLNNRSEMPYTEAVIMETLRVISHAPLSLPHGASKHTTLRGYEIPKDAMII</sequence>
<accession>A0ABQ9F0Y4</accession>
<keyword evidence="3" id="KW-0479">Metal-binding</keyword>
<dbReference type="Gene3D" id="1.10.630.10">
    <property type="entry name" value="Cytochrome P450"/>
    <property type="match status" value="1"/>
</dbReference>
<dbReference type="PANTHER" id="PTHR24289">
    <property type="entry name" value="STEROID 17-ALPHA-HYDROXYLASE/17,20 LYASE"/>
    <property type="match status" value="1"/>
</dbReference>
<dbReference type="Pfam" id="PF00067">
    <property type="entry name" value="p450"/>
    <property type="match status" value="2"/>
</dbReference>
<dbReference type="EMBL" id="JARBDR010000657">
    <property type="protein sequence ID" value="KAJ8309270.1"/>
    <property type="molecule type" value="Genomic_DNA"/>
</dbReference>
<evidence type="ECO:0000313" key="9">
    <source>
        <dbReference type="Proteomes" id="UP001217089"/>
    </source>
</evidence>
<evidence type="ECO:0000256" key="7">
    <source>
        <dbReference type="SAM" id="SignalP"/>
    </source>
</evidence>
<keyword evidence="2" id="KW-0349">Heme</keyword>
<evidence type="ECO:0008006" key="10">
    <source>
        <dbReference type="Google" id="ProtNLM"/>
    </source>
</evidence>
<comment type="caution">
    <text evidence="8">The sequence shown here is derived from an EMBL/GenBank/DDBJ whole genome shotgun (WGS) entry which is preliminary data.</text>
</comment>
<dbReference type="PRINTS" id="PR00463">
    <property type="entry name" value="EP450I"/>
</dbReference>
<keyword evidence="7" id="KW-0732">Signal</keyword>
<dbReference type="InterPro" id="IPR002401">
    <property type="entry name" value="Cyt_P450_E_grp-I"/>
</dbReference>
<evidence type="ECO:0000256" key="5">
    <source>
        <dbReference type="ARBA" id="ARBA00023004"/>
    </source>
</evidence>
<proteinExistence type="inferred from homology"/>
<evidence type="ECO:0000256" key="1">
    <source>
        <dbReference type="ARBA" id="ARBA00010617"/>
    </source>
</evidence>
<dbReference type="PANTHER" id="PTHR24289:SF20">
    <property type="entry name" value="STEROID 17-ALPHA-HYDROXYLASE_17,20 LYASE"/>
    <property type="match status" value="1"/>
</dbReference>
<name>A0ABQ9F0Y4_TEGGR</name>
<organism evidence="8 9">
    <name type="scientific">Tegillarca granosa</name>
    <name type="common">Malaysian cockle</name>
    <name type="synonym">Anadara granosa</name>
    <dbReference type="NCBI Taxonomy" id="220873"/>
    <lineage>
        <taxon>Eukaryota</taxon>
        <taxon>Metazoa</taxon>
        <taxon>Spiralia</taxon>
        <taxon>Lophotrochozoa</taxon>
        <taxon>Mollusca</taxon>
        <taxon>Bivalvia</taxon>
        <taxon>Autobranchia</taxon>
        <taxon>Pteriomorphia</taxon>
        <taxon>Arcoida</taxon>
        <taxon>Arcoidea</taxon>
        <taxon>Arcidae</taxon>
        <taxon>Tegillarca</taxon>
    </lineage>
</organism>
<dbReference type="InterPro" id="IPR001128">
    <property type="entry name" value="Cyt_P450"/>
</dbReference>
<keyword evidence="4" id="KW-0560">Oxidoreductase</keyword>
<dbReference type="Proteomes" id="UP001217089">
    <property type="component" value="Unassembled WGS sequence"/>
</dbReference>